<evidence type="ECO:0000313" key="1">
    <source>
        <dbReference type="EMBL" id="MBB6129129.1"/>
    </source>
</evidence>
<dbReference type="InterPro" id="IPR029068">
    <property type="entry name" value="Glyas_Bleomycin-R_OHBP_Dase"/>
</dbReference>
<organism evidence="1 2">
    <name type="scientific">Mucilaginibacter lappiensis</name>
    <dbReference type="NCBI Taxonomy" id="354630"/>
    <lineage>
        <taxon>Bacteria</taxon>
        <taxon>Pseudomonadati</taxon>
        <taxon>Bacteroidota</taxon>
        <taxon>Sphingobacteriia</taxon>
        <taxon>Sphingobacteriales</taxon>
        <taxon>Sphingobacteriaceae</taxon>
        <taxon>Mucilaginibacter</taxon>
    </lineage>
</organism>
<gene>
    <name evidence="1" type="ORF">HDF22_003254</name>
</gene>
<comment type="caution">
    <text evidence="1">The sequence shown here is derived from an EMBL/GenBank/DDBJ whole genome shotgun (WGS) entry which is preliminary data.</text>
</comment>
<dbReference type="GO" id="GO:0016829">
    <property type="term" value="F:lyase activity"/>
    <property type="evidence" value="ECO:0007669"/>
    <property type="project" value="UniProtKB-KW"/>
</dbReference>
<dbReference type="EMBL" id="JACHCA010000008">
    <property type="protein sequence ID" value="MBB6129129.1"/>
    <property type="molecule type" value="Genomic_DNA"/>
</dbReference>
<dbReference type="Proteomes" id="UP000548326">
    <property type="component" value="Unassembled WGS sequence"/>
</dbReference>
<dbReference type="AlphaFoldDB" id="A0A841JDA8"/>
<sequence length="33" mass="3759">MRWVCKAVAGGATVPNDKQDYGWMYVHGFQDLD</sequence>
<dbReference type="Gene3D" id="3.10.180.10">
    <property type="entry name" value="2,3-Dihydroxybiphenyl 1,2-Dioxygenase, domain 1"/>
    <property type="match status" value="1"/>
</dbReference>
<evidence type="ECO:0000313" key="2">
    <source>
        <dbReference type="Proteomes" id="UP000548326"/>
    </source>
</evidence>
<proteinExistence type="predicted"/>
<reference evidence="1 2" key="1">
    <citation type="submission" date="2020-08" db="EMBL/GenBank/DDBJ databases">
        <title>Genomic Encyclopedia of Type Strains, Phase IV (KMG-V): Genome sequencing to study the core and pangenomes of soil and plant-associated prokaryotes.</title>
        <authorList>
            <person name="Whitman W."/>
        </authorList>
    </citation>
    <scope>NUCLEOTIDE SEQUENCE [LARGE SCALE GENOMIC DNA]</scope>
    <source>
        <strain evidence="1 2">MP601</strain>
    </source>
</reference>
<keyword evidence="1" id="KW-0456">Lyase</keyword>
<protein>
    <submittedName>
        <fullName evidence="1">Putative lactoylglutathione lyase</fullName>
    </submittedName>
</protein>
<name>A0A841JDA8_9SPHI</name>
<accession>A0A841JDA8</accession>